<dbReference type="RefSeq" id="XP_065653470.1">
    <property type="nucleotide sequence ID" value="XM_065797398.1"/>
</dbReference>
<protein>
    <submittedName>
        <fullName evidence="2">Uncharacterized protein LOC136071862</fullName>
    </submittedName>
</protein>
<dbReference type="GeneID" id="136071862"/>
<dbReference type="Proteomes" id="UP001652625">
    <property type="component" value="Chromosome 05"/>
</dbReference>
<name>A0ABM4BW84_HYDVU</name>
<evidence type="ECO:0000313" key="2">
    <source>
        <dbReference type="RefSeq" id="XP_065653470.1"/>
    </source>
</evidence>
<evidence type="ECO:0000313" key="1">
    <source>
        <dbReference type="Proteomes" id="UP001652625"/>
    </source>
</evidence>
<proteinExistence type="predicted"/>
<reference evidence="2" key="1">
    <citation type="submission" date="2025-08" db="UniProtKB">
        <authorList>
            <consortium name="RefSeq"/>
        </authorList>
    </citation>
    <scope>IDENTIFICATION</scope>
</reference>
<sequence length="173" mass="20365">MSYNQQVPCEDDGTMWIFSEHSYTSHETENSLMVWNEIQDDTKRKVDNEIRSFRERIQHLLAEQRLQSEYLLGIYNNNVYKDLNNEFNKKVPEREKLSESTHRYQHSQVPNTQHSNNLFLDSEYSAFNSDIDNFSDGSLISNDQLVQPGSRKYEFIARILAATIRIHNAISSR</sequence>
<organism evidence="1 2">
    <name type="scientific">Hydra vulgaris</name>
    <name type="common">Hydra</name>
    <name type="synonym">Hydra attenuata</name>
    <dbReference type="NCBI Taxonomy" id="6087"/>
    <lineage>
        <taxon>Eukaryota</taxon>
        <taxon>Metazoa</taxon>
        <taxon>Cnidaria</taxon>
        <taxon>Hydrozoa</taxon>
        <taxon>Hydroidolina</taxon>
        <taxon>Anthoathecata</taxon>
        <taxon>Aplanulata</taxon>
        <taxon>Hydridae</taxon>
        <taxon>Hydra</taxon>
    </lineage>
</organism>
<accession>A0ABM4BW84</accession>
<keyword evidence="1" id="KW-1185">Reference proteome</keyword>
<gene>
    <name evidence="2" type="primary">LOC136071862</name>
</gene>